<proteinExistence type="predicted"/>
<evidence type="ECO:0000256" key="1">
    <source>
        <dbReference type="ARBA" id="ARBA00022448"/>
    </source>
</evidence>
<dbReference type="GO" id="GO:0016887">
    <property type="term" value="F:ATP hydrolysis activity"/>
    <property type="evidence" value="ECO:0007669"/>
    <property type="project" value="InterPro"/>
</dbReference>
<dbReference type="GO" id="GO:0015188">
    <property type="term" value="F:L-isoleucine transmembrane transporter activity"/>
    <property type="evidence" value="ECO:0007669"/>
    <property type="project" value="TreeGrafter"/>
</dbReference>
<dbReference type="OrthoDB" id="44250at2157"/>
<keyword evidence="3 5" id="KW-0067">ATP-binding</keyword>
<dbReference type="Pfam" id="PF00005">
    <property type="entry name" value="ABC_tran"/>
    <property type="match status" value="1"/>
</dbReference>
<dbReference type="InterPro" id="IPR051120">
    <property type="entry name" value="ABC_AA/LPS_Transport"/>
</dbReference>
<dbReference type="STRING" id="660518.SAMN05216218_108240"/>
<dbReference type="GO" id="GO:1903805">
    <property type="term" value="P:L-valine import across plasma membrane"/>
    <property type="evidence" value="ECO:0007669"/>
    <property type="project" value="TreeGrafter"/>
</dbReference>
<dbReference type="InterPro" id="IPR003439">
    <property type="entry name" value="ABC_transporter-like_ATP-bd"/>
</dbReference>
<gene>
    <name evidence="5" type="ORF">SAMN05216218_108240</name>
</gene>
<dbReference type="Pfam" id="PF12399">
    <property type="entry name" value="BCA_ABC_TP_C"/>
    <property type="match status" value="1"/>
</dbReference>
<evidence type="ECO:0000256" key="3">
    <source>
        <dbReference type="ARBA" id="ARBA00022840"/>
    </source>
</evidence>
<protein>
    <submittedName>
        <fullName evidence="5">Amino acid/amide ABC transporter ATP-binding protein 1, HAAT family</fullName>
    </submittedName>
</protein>
<dbReference type="Gene3D" id="3.40.50.300">
    <property type="entry name" value="P-loop containing nucleotide triphosphate hydrolases"/>
    <property type="match status" value="1"/>
</dbReference>
<dbReference type="EMBL" id="FNBK01000008">
    <property type="protein sequence ID" value="SDF70847.1"/>
    <property type="molecule type" value="Genomic_DNA"/>
</dbReference>
<keyword evidence="6" id="KW-1185">Reference proteome</keyword>
<evidence type="ECO:0000256" key="2">
    <source>
        <dbReference type="ARBA" id="ARBA00022741"/>
    </source>
</evidence>
<evidence type="ECO:0000313" key="5">
    <source>
        <dbReference type="EMBL" id="SDF70847.1"/>
    </source>
</evidence>
<dbReference type="InterPro" id="IPR017871">
    <property type="entry name" value="ABC_transporter-like_CS"/>
</dbReference>
<dbReference type="CDD" id="cd03219">
    <property type="entry name" value="ABC_Mj1267_LivG_branched"/>
    <property type="match status" value="1"/>
</dbReference>
<keyword evidence="1" id="KW-0813">Transport</keyword>
<dbReference type="PANTHER" id="PTHR45772:SF7">
    <property type="entry name" value="AMINO ACID ABC TRANSPORTER ATP-BINDING PROTEIN"/>
    <property type="match status" value="1"/>
</dbReference>
<reference evidence="6" key="1">
    <citation type="submission" date="2016-10" db="EMBL/GenBank/DDBJ databases">
        <authorList>
            <person name="Varghese N."/>
            <person name="Submissions S."/>
        </authorList>
    </citation>
    <scope>NUCLEOTIDE SEQUENCE [LARGE SCALE GENOMIC DNA]</scope>
    <source>
        <strain evidence="6">IBRC-M 10760</strain>
    </source>
</reference>
<keyword evidence="2" id="KW-0547">Nucleotide-binding</keyword>
<dbReference type="PANTHER" id="PTHR45772">
    <property type="entry name" value="CONSERVED COMPONENT OF ABC TRANSPORTER FOR NATURAL AMINO ACIDS-RELATED"/>
    <property type="match status" value="1"/>
</dbReference>
<dbReference type="InterPro" id="IPR027417">
    <property type="entry name" value="P-loop_NTPase"/>
</dbReference>
<dbReference type="InterPro" id="IPR003593">
    <property type="entry name" value="AAA+_ATPase"/>
</dbReference>
<dbReference type="GO" id="GO:0005524">
    <property type="term" value="F:ATP binding"/>
    <property type="evidence" value="ECO:0007669"/>
    <property type="project" value="UniProtKB-KW"/>
</dbReference>
<dbReference type="PROSITE" id="PS00211">
    <property type="entry name" value="ABC_TRANSPORTER_1"/>
    <property type="match status" value="1"/>
</dbReference>
<dbReference type="Proteomes" id="UP000199076">
    <property type="component" value="Unassembled WGS sequence"/>
</dbReference>
<dbReference type="GO" id="GO:0015192">
    <property type="term" value="F:L-phenylalanine transmembrane transporter activity"/>
    <property type="evidence" value="ECO:0007669"/>
    <property type="project" value="TreeGrafter"/>
</dbReference>
<organism evidence="5 6">
    <name type="scientific">Halorientalis regularis</name>
    <dbReference type="NCBI Taxonomy" id="660518"/>
    <lineage>
        <taxon>Archaea</taxon>
        <taxon>Methanobacteriati</taxon>
        <taxon>Methanobacteriota</taxon>
        <taxon>Stenosarchaea group</taxon>
        <taxon>Halobacteria</taxon>
        <taxon>Halobacteriales</taxon>
        <taxon>Haloarculaceae</taxon>
        <taxon>Halorientalis</taxon>
    </lineage>
</organism>
<dbReference type="AlphaFoldDB" id="A0A1G7NAB8"/>
<dbReference type="SMART" id="SM00382">
    <property type="entry name" value="AAA"/>
    <property type="match status" value="1"/>
</dbReference>
<dbReference type="GO" id="GO:0042941">
    <property type="term" value="P:D-alanine transmembrane transport"/>
    <property type="evidence" value="ECO:0007669"/>
    <property type="project" value="TreeGrafter"/>
</dbReference>
<dbReference type="PROSITE" id="PS50893">
    <property type="entry name" value="ABC_TRANSPORTER_2"/>
    <property type="match status" value="1"/>
</dbReference>
<dbReference type="RefSeq" id="WP_092692610.1">
    <property type="nucleotide sequence ID" value="NZ_FNBK01000008.1"/>
</dbReference>
<dbReference type="InterPro" id="IPR032823">
    <property type="entry name" value="BCA_ABC_TP_C"/>
</dbReference>
<dbReference type="GO" id="GO:0015808">
    <property type="term" value="P:L-alanine transport"/>
    <property type="evidence" value="ECO:0007669"/>
    <property type="project" value="TreeGrafter"/>
</dbReference>
<accession>A0A1G7NAB8</accession>
<evidence type="ECO:0000313" key="6">
    <source>
        <dbReference type="Proteomes" id="UP000199076"/>
    </source>
</evidence>
<dbReference type="GO" id="GO:0005304">
    <property type="term" value="F:L-valine transmembrane transporter activity"/>
    <property type="evidence" value="ECO:0007669"/>
    <property type="project" value="TreeGrafter"/>
</dbReference>
<dbReference type="GO" id="GO:1903806">
    <property type="term" value="P:L-isoleucine import across plasma membrane"/>
    <property type="evidence" value="ECO:0007669"/>
    <property type="project" value="TreeGrafter"/>
</dbReference>
<evidence type="ECO:0000259" key="4">
    <source>
        <dbReference type="PROSITE" id="PS50893"/>
    </source>
</evidence>
<feature type="domain" description="ABC transporter" evidence="4">
    <location>
        <begin position="6"/>
        <end position="247"/>
    </location>
</feature>
<dbReference type="SUPFAM" id="SSF52540">
    <property type="entry name" value="P-loop containing nucleoside triphosphate hydrolases"/>
    <property type="match status" value="1"/>
</dbReference>
<sequence>MSDPLLELDGLTKRFGELTAVDDVTRSIHEDDLTALIGPNGAGKTTIYNLMTGVLSPTSGSVRFMGEDVTDLEPHERVHRGLGRSYQVTNVFEGLSVRRNIRAPIIARSKQRWNLLGSTTEEIESETDRVLDLVGLGDIEDTECSALSYGDKRRVEIGVSLATDPNLVLLDEPTAGMNPTETERMVDLVQNLDAETEQSFFMTEHDIEIIFSIASRILVLDRGAVIADGTPEEIRQNERVQSAYLGGEA</sequence>
<name>A0A1G7NAB8_9EURY</name>
<dbReference type="GO" id="GO:0005886">
    <property type="term" value="C:plasma membrane"/>
    <property type="evidence" value="ECO:0007669"/>
    <property type="project" value="TreeGrafter"/>
</dbReference>